<dbReference type="GeneID" id="18563672"/>
<accession>G3MAJ9</accession>
<protein>
    <submittedName>
        <fullName evidence="1">Gp458</fullName>
    </submittedName>
</protein>
<evidence type="ECO:0000313" key="2">
    <source>
        <dbReference type="Proteomes" id="UP000009273"/>
    </source>
</evidence>
<dbReference type="Proteomes" id="UP000009273">
    <property type="component" value="Segment"/>
</dbReference>
<dbReference type="RefSeq" id="YP_009015761.1">
    <property type="nucleotide sequence ID" value="NC_023719.1"/>
</dbReference>
<sequence length="213" mass="25493">MLESLFSDIKFENINIRVKASEEEKLKDLKRLCNIKITKSIIYPQYKDYPTREIHHVTIKRGKSKERFKLILNGKTKKIIDVQTKYDLYCSTSKQFEILLTKIYFSEDKTIKDKADIINCKSGNCPICNSKIKKSINFIEKMVCPNGCYKLRRSLLYDTIVGVDVEFFGKMQKYREFKEHYVGFKYKIYQIEQIYSTISYWREENRYLIKMLS</sequence>
<gene>
    <name evidence="1" type="primary">458</name>
    <name evidence="1" type="ORF">G_458</name>
</gene>
<dbReference type="KEGG" id="vg:18563672"/>
<organism evidence="1 2">
    <name type="scientific">Bacillus phage G</name>
    <dbReference type="NCBI Taxonomy" id="2884420"/>
    <lineage>
        <taxon>Viruses</taxon>
        <taxon>Duplodnaviria</taxon>
        <taxon>Heunggongvirae</taxon>
        <taxon>Uroviricota</taxon>
        <taxon>Caudoviricetes</taxon>
        <taxon>Donellivirus</taxon>
        <taxon>Donellivirus gee</taxon>
    </lineage>
</organism>
<reference evidence="1 2" key="1">
    <citation type="submission" date="2011-09" db="EMBL/GenBank/DDBJ databases">
        <authorList>
            <person name="Pope W.H."/>
            <person name="Pedulla M.L."/>
            <person name="Ford M.E."/>
            <person name="Peebles C.L."/>
            <person name="Hatfull G.H."/>
            <person name="Hendrix R.W."/>
        </authorList>
    </citation>
    <scope>NUCLEOTIDE SEQUENCE [LARGE SCALE GENOMIC DNA]</scope>
    <source>
        <strain evidence="1">G</strain>
    </source>
</reference>
<dbReference type="EMBL" id="JN638751">
    <property type="protein sequence ID" value="AEO93716.1"/>
    <property type="molecule type" value="Genomic_DNA"/>
</dbReference>
<proteinExistence type="predicted"/>
<keyword evidence="2" id="KW-1185">Reference proteome</keyword>
<evidence type="ECO:0000313" key="1">
    <source>
        <dbReference type="EMBL" id="AEO93716.1"/>
    </source>
</evidence>
<name>G3MAJ9_9CAUD</name>